<proteinExistence type="predicted"/>
<dbReference type="AlphaFoldDB" id="L8JU55"/>
<dbReference type="Pfam" id="PF18911">
    <property type="entry name" value="PKD_4"/>
    <property type="match status" value="1"/>
</dbReference>
<dbReference type="STRING" id="1237149.C900_01220"/>
<dbReference type="Pfam" id="PF01833">
    <property type="entry name" value="TIG"/>
    <property type="match status" value="1"/>
</dbReference>
<dbReference type="OrthoDB" id="1490014at2"/>
<dbReference type="NCBIfam" id="TIGR04131">
    <property type="entry name" value="Bac_Flav_CTERM"/>
    <property type="match status" value="1"/>
</dbReference>
<dbReference type="PROSITE" id="PS50093">
    <property type="entry name" value="PKD"/>
    <property type="match status" value="1"/>
</dbReference>
<organism evidence="3 4">
    <name type="scientific">Fulvivirga imtechensis AK7</name>
    <dbReference type="NCBI Taxonomy" id="1237149"/>
    <lineage>
        <taxon>Bacteria</taxon>
        <taxon>Pseudomonadati</taxon>
        <taxon>Bacteroidota</taxon>
        <taxon>Cytophagia</taxon>
        <taxon>Cytophagales</taxon>
        <taxon>Fulvivirgaceae</taxon>
        <taxon>Fulvivirga</taxon>
    </lineage>
</organism>
<dbReference type="InterPro" id="IPR028994">
    <property type="entry name" value="Integrin_alpha_N"/>
</dbReference>
<evidence type="ECO:0000259" key="2">
    <source>
        <dbReference type="PROSITE" id="PS50093"/>
    </source>
</evidence>
<reference evidence="3 4" key="1">
    <citation type="submission" date="2012-12" db="EMBL/GenBank/DDBJ databases">
        <title>Genome assembly of Fulvivirga imtechensis AK7.</title>
        <authorList>
            <person name="Nupur N."/>
            <person name="Khatri I."/>
            <person name="Kumar R."/>
            <person name="Subramanian S."/>
            <person name="Pinnaka A."/>
        </authorList>
    </citation>
    <scope>NUCLEOTIDE SEQUENCE [LARGE SCALE GENOMIC DNA]</scope>
    <source>
        <strain evidence="3 4">AK7</strain>
    </source>
</reference>
<dbReference type="InterPro" id="IPR002909">
    <property type="entry name" value="IPT_dom"/>
</dbReference>
<dbReference type="SUPFAM" id="SSF69318">
    <property type="entry name" value="Integrin alpha N-terminal domain"/>
    <property type="match status" value="1"/>
</dbReference>
<feature type="domain" description="PKD" evidence="2">
    <location>
        <begin position="751"/>
        <end position="815"/>
    </location>
</feature>
<dbReference type="PANTHER" id="PTHR46580:SF4">
    <property type="entry name" value="ATP_GTP-BINDING PROTEIN"/>
    <property type="match status" value="1"/>
</dbReference>
<evidence type="ECO:0000313" key="3">
    <source>
        <dbReference type="EMBL" id="ELR72546.1"/>
    </source>
</evidence>
<dbReference type="Proteomes" id="UP000011135">
    <property type="component" value="Unassembled WGS sequence"/>
</dbReference>
<dbReference type="Pfam" id="PF13585">
    <property type="entry name" value="CHU_C"/>
    <property type="match status" value="1"/>
</dbReference>
<dbReference type="InterPro" id="IPR000601">
    <property type="entry name" value="PKD_dom"/>
</dbReference>
<dbReference type="SUPFAM" id="SSF49299">
    <property type="entry name" value="PKD domain"/>
    <property type="match status" value="1"/>
</dbReference>
<evidence type="ECO:0000313" key="4">
    <source>
        <dbReference type="Proteomes" id="UP000011135"/>
    </source>
</evidence>
<dbReference type="SMART" id="SM00089">
    <property type="entry name" value="PKD"/>
    <property type="match status" value="2"/>
</dbReference>
<keyword evidence="1" id="KW-0732">Signal</keyword>
<evidence type="ECO:0000256" key="1">
    <source>
        <dbReference type="ARBA" id="ARBA00022729"/>
    </source>
</evidence>
<keyword evidence="4" id="KW-1185">Reference proteome</keyword>
<dbReference type="InterPro" id="IPR022409">
    <property type="entry name" value="PKD/Chitinase_dom"/>
</dbReference>
<dbReference type="InterPro" id="IPR026341">
    <property type="entry name" value="T9SS_type_B"/>
</dbReference>
<name>L8JU55_9BACT</name>
<dbReference type="InterPro" id="IPR035986">
    <property type="entry name" value="PKD_dom_sf"/>
</dbReference>
<gene>
    <name evidence="3" type="ORF">C900_01220</name>
</gene>
<accession>L8JU55</accession>
<dbReference type="Gene3D" id="2.130.10.130">
    <property type="entry name" value="Integrin alpha, N-terminal"/>
    <property type="match status" value="2"/>
</dbReference>
<dbReference type="Pfam" id="PF13517">
    <property type="entry name" value="FG-GAP_3"/>
    <property type="match status" value="3"/>
</dbReference>
<dbReference type="RefSeq" id="WP_009578836.1">
    <property type="nucleotide sequence ID" value="NZ_AMZN01000016.1"/>
</dbReference>
<dbReference type="InterPro" id="IPR013517">
    <property type="entry name" value="FG-GAP"/>
</dbReference>
<dbReference type="InterPro" id="IPR013783">
    <property type="entry name" value="Ig-like_fold"/>
</dbReference>
<dbReference type="SUPFAM" id="SSF81296">
    <property type="entry name" value="E set domains"/>
    <property type="match status" value="1"/>
</dbReference>
<protein>
    <recommendedName>
        <fullName evidence="2">PKD domain-containing protein</fullName>
    </recommendedName>
</protein>
<dbReference type="CDD" id="cd00146">
    <property type="entry name" value="PKD"/>
    <property type="match status" value="1"/>
</dbReference>
<dbReference type="EMBL" id="AMZN01000016">
    <property type="protein sequence ID" value="ELR72546.1"/>
    <property type="molecule type" value="Genomic_DNA"/>
</dbReference>
<dbReference type="Gene3D" id="2.60.40.10">
    <property type="entry name" value="Immunoglobulins"/>
    <property type="match status" value="4"/>
</dbReference>
<dbReference type="InterPro" id="IPR014756">
    <property type="entry name" value="Ig_E-set"/>
</dbReference>
<dbReference type="PANTHER" id="PTHR46580">
    <property type="entry name" value="SENSOR KINASE-RELATED"/>
    <property type="match status" value="1"/>
</dbReference>
<comment type="caution">
    <text evidence="3">The sequence shown here is derived from an EMBL/GenBank/DDBJ whole genome shotgun (WGS) entry which is preliminary data.</text>
</comment>
<sequence length="1075" mass="114091">MHYLTLPLKRNCLQPERYVRQGSWLLLLISIVLAQTTLAQVPVIKEVTPNKTYSGRTISLKGFGFVDGATVSFGSANGNVLSTSDQLIEVEIPAAATYDHVSVTNPNGLKGYSPMPFILSYGGEHGLAAGDFAPQEDWGGPSGLYDVAISDLDGDGLNDIISAGTNVTTARILKNNSTVGNLSFSPLNLAIGIATLNVVTGDLNGDNRPEVIFSEANSDDAKILILPNASLPGTISFTSTLIISLPGSSTRRIEIRDLDLDGKPDLVVTDQKTNTNKIWILRNTSSGSISFASPISITVPNAINTGGLVVADLNDDGKPDIVVSEFNTNNAGIFMAENTSSLGAISFNSFHQKTFSGTLSNLKAADLNNDGKLDIIATRFLSSSAVFLLNESSKGGSITFGSPNSVPTDGLPWGLNIGDMDGDGKEDILVATLGSGLAVNVLHNTGSGSISFQKVSIPVTYINRNIRSGDMDGDGKPDIIFASVDDDNNGIPASQISILLNTKCIKPVVEPQGPKTICSGNPLQLKAQSVANATYEWRRDGTVEKTGPDNFFDVTLSGDYTVTLISGGCNEVSEIVNITVEAGGALPTADILDVDPVCIGVDLTLSLVADVGAAKYEWSGPEGFSATGLSVTVPSFQFSNSGKYYVDIYSGTCIIQTDTILVEAINAPDFSISMSGTGPFCEGDNVTLTVAPNDPNYSYQWYNNNGEINGATSTSYSATAPGAYFVKMKDLVNTGCPEITADAVEVDFLNSPQADFTFPSTACTDQSVSFTNQSSVDSEATAQYTWTFGDGTNSSSENPGHTFQAAGNYNITLKVKYAGLACEDEVTKVLTILPGLEVEIAASNDVICSGEQVELSLTESYANYSWSTGETTSKIIVDKGGSYSVVVKDVNGCQGTDNISINAFPEPSVTASADRFSVAPREEVQLHAEGLATYNWSPEAPLNNPNIADPVAILEKTTLFTVSGKDKNGCPESASVEIFILNDLIGNIIKPKNFFSPNDGDNINSIWLIEKIEQFPQCGVTIVDQAGNLLLEAKPYLNDWDGTVRGRRLPSGVYYYIIKCDSDKIVKSGSITLLR</sequence>
<dbReference type="eggNOG" id="COG3291">
    <property type="taxonomic scope" value="Bacteria"/>
</dbReference>